<evidence type="ECO:0000313" key="3">
    <source>
        <dbReference type="Proteomes" id="UP000027192"/>
    </source>
</evidence>
<dbReference type="Proteomes" id="UP000027192">
    <property type="component" value="Unassembled WGS sequence"/>
</dbReference>
<dbReference type="InterPro" id="IPR036457">
    <property type="entry name" value="PPM-type-like_dom_sf"/>
</dbReference>
<dbReference type="InterPro" id="IPR001932">
    <property type="entry name" value="PPM-type_phosphatase-like_dom"/>
</dbReference>
<name>A0A066RUW6_9GAMM</name>
<keyword evidence="3" id="KW-1185">Reference proteome</keyword>
<dbReference type="Gene3D" id="3.60.40.10">
    <property type="entry name" value="PPM-type phosphatase domain"/>
    <property type="match status" value="1"/>
</dbReference>
<gene>
    <name evidence="2" type="ORF">EA58_03915</name>
</gene>
<dbReference type="RefSeq" id="WP_036749053.1">
    <property type="nucleotide sequence ID" value="NZ_JAGSGC010000002.1"/>
</dbReference>
<organism evidence="2 3">
    <name type="scientific">Photobacterium galatheae</name>
    <dbReference type="NCBI Taxonomy" id="1654360"/>
    <lineage>
        <taxon>Bacteria</taxon>
        <taxon>Pseudomonadati</taxon>
        <taxon>Pseudomonadota</taxon>
        <taxon>Gammaproteobacteria</taxon>
        <taxon>Vibrionales</taxon>
        <taxon>Vibrionaceae</taxon>
        <taxon>Photobacterium</taxon>
    </lineage>
</organism>
<sequence length="255" mass="28711">MKVEDFQCDNVQNGTMLDRVGIGTNCMWVIDGASEVVKSDEDSKATWLIDTLNSELQHHSPGGIKQTLSDRMNYILSKYSLAQELSSRPKENQPCFTLAMLKKYGEKLEVGVIADASVILLMSDGEIKVITDKRINPFSDRTLSFRDKTKQKEQMIENRRFMNQQGGYWVGTSGLDWVPETKVSVFSVQDVEKVLLCSDGFTRVFQNGLVSYRSVLSGSVDIGEALELLREREKIHPLKEVKQHDDASAILISVK</sequence>
<dbReference type="OrthoDB" id="1755431at2"/>
<comment type="caution">
    <text evidence="2">The sequence shown here is derived from an EMBL/GenBank/DDBJ whole genome shotgun (WGS) entry which is preliminary data.</text>
</comment>
<reference evidence="2 3" key="1">
    <citation type="submission" date="2014-04" db="EMBL/GenBank/DDBJ databases">
        <title>Draft genome sequence of Photobacterium halotolerans S2753: a solonamide, ngercheumicin and holomycin producer.</title>
        <authorList>
            <person name="Machado H.R."/>
            <person name="Gram L."/>
        </authorList>
    </citation>
    <scope>NUCLEOTIDE SEQUENCE [LARGE SCALE GENOMIC DNA]</scope>
    <source>
        <strain evidence="2 3">S2753</strain>
    </source>
</reference>
<dbReference type="EMBL" id="JMIB01000005">
    <property type="protein sequence ID" value="KDM92911.1"/>
    <property type="molecule type" value="Genomic_DNA"/>
</dbReference>
<dbReference type="AlphaFoldDB" id="A0A066RUW6"/>
<proteinExistence type="predicted"/>
<accession>A0A066RUW6</accession>
<evidence type="ECO:0000313" key="2">
    <source>
        <dbReference type="EMBL" id="KDM92911.1"/>
    </source>
</evidence>
<feature type="domain" description="PPM-type phosphatase" evidence="1">
    <location>
        <begin position="25"/>
        <end position="213"/>
    </location>
</feature>
<dbReference type="SUPFAM" id="SSF81606">
    <property type="entry name" value="PP2C-like"/>
    <property type="match status" value="1"/>
</dbReference>
<dbReference type="Pfam" id="PF13672">
    <property type="entry name" value="PP2C_2"/>
    <property type="match status" value="1"/>
</dbReference>
<dbReference type="STRING" id="1654360.EA58_03915"/>
<evidence type="ECO:0000259" key="1">
    <source>
        <dbReference type="Pfam" id="PF13672"/>
    </source>
</evidence>
<protein>
    <recommendedName>
        <fullName evidence="1">PPM-type phosphatase domain-containing protein</fullName>
    </recommendedName>
</protein>